<organism evidence="11 12">
    <name type="scientific">Calocera cornea HHB12733</name>
    <dbReference type="NCBI Taxonomy" id="1353952"/>
    <lineage>
        <taxon>Eukaryota</taxon>
        <taxon>Fungi</taxon>
        <taxon>Dikarya</taxon>
        <taxon>Basidiomycota</taxon>
        <taxon>Agaricomycotina</taxon>
        <taxon>Dacrymycetes</taxon>
        <taxon>Dacrymycetales</taxon>
        <taxon>Dacrymycetaceae</taxon>
        <taxon>Calocera</taxon>
    </lineage>
</organism>
<evidence type="ECO:0000256" key="6">
    <source>
        <dbReference type="ARBA" id="ARBA00023002"/>
    </source>
</evidence>
<dbReference type="PANTHER" id="PTHR46300">
    <property type="entry name" value="P450, PUTATIVE (EUROFUNG)-RELATED-RELATED"/>
    <property type="match status" value="1"/>
</dbReference>
<dbReference type="InterPro" id="IPR017972">
    <property type="entry name" value="Cyt_P450_CS"/>
</dbReference>
<sequence>MLGCLVGVLLYRHRWPRPSLPPGPNPIPLLGNLRFPIERLDNFTDWAGTYGPVMTFRVLGKTVIVVNTQAAAFELFEKRSTGTSGRPFLVMAHELVGHGDSPSQTSDPARHKLYRRLFTSALSPRAVQGYWGLQIREMRKATLDMLAAPSSSSTALRRFVHFERNSEMADTCLLIAYGYNVEQDEDGLVDKIDEFMYILNILLRPGEWITDAEPLVKYLPEWFPGAGFKRLAYRWNSYLKEIREVPFERVKRDVVAGRAKPSFCSSLLEEQSLHPHDVGYSEDLILRSAGGIYSAASDTTSSALRSLLAGLVLFPEVQEKAQAELDRVIGRDRAPGIEDRDILPYCAAIVPELLRWQPPTPFALPHVLAQDEEFQGHVLPKNATILGNVWAMSRDPSIYPMPDQFRPERYLAVDEKELHMPDMGRTVPVTFGFGRRVCPGSYLAEATLFGAIVSILWTCTVSRPLQSEYINIEYRTTGVQ</sequence>
<dbReference type="STRING" id="1353952.A0A165GUI2"/>
<dbReference type="GO" id="GO:0016705">
    <property type="term" value="F:oxidoreductase activity, acting on paired donors, with incorporation or reduction of molecular oxygen"/>
    <property type="evidence" value="ECO:0007669"/>
    <property type="project" value="InterPro"/>
</dbReference>
<dbReference type="InParanoid" id="A0A165GUI2"/>
<evidence type="ECO:0000256" key="9">
    <source>
        <dbReference type="PIRSR" id="PIRSR602401-1"/>
    </source>
</evidence>
<dbReference type="Pfam" id="PF00067">
    <property type="entry name" value="p450"/>
    <property type="match status" value="1"/>
</dbReference>
<proteinExistence type="inferred from homology"/>
<dbReference type="GO" id="GO:0020037">
    <property type="term" value="F:heme binding"/>
    <property type="evidence" value="ECO:0007669"/>
    <property type="project" value="InterPro"/>
</dbReference>
<evidence type="ECO:0000256" key="5">
    <source>
        <dbReference type="ARBA" id="ARBA00022723"/>
    </source>
</evidence>
<dbReference type="Gene3D" id="1.10.630.10">
    <property type="entry name" value="Cytochrome P450"/>
    <property type="match status" value="1"/>
</dbReference>
<comment type="cofactor">
    <cofactor evidence="1 9">
        <name>heme</name>
        <dbReference type="ChEBI" id="CHEBI:30413"/>
    </cofactor>
</comment>
<name>A0A165GUI2_9BASI</name>
<evidence type="ECO:0000256" key="10">
    <source>
        <dbReference type="RuleBase" id="RU000461"/>
    </source>
</evidence>
<dbReference type="PRINTS" id="PR00385">
    <property type="entry name" value="P450"/>
</dbReference>
<keyword evidence="5 9" id="KW-0479">Metal-binding</keyword>
<dbReference type="PANTHER" id="PTHR46300:SF7">
    <property type="entry name" value="P450, PUTATIVE (EUROFUNG)-RELATED"/>
    <property type="match status" value="1"/>
</dbReference>
<comment type="similarity">
    <text evidence="3 10">Belongs to the cytochrome P450 family.</text>
</comment>
<keyword evidence="7 9" id="KW-0408">Iron</keyword>
<dbReference type="PROSITE" id="PS00086">
    <property type="entry name" value="CYTOCHROME_P450"/>
    <property type="match status" value="1"/>
</dbReference>
<feature type="binding site" description="axial binding residue" evidence="9">
    <location>
        <position position="438"/>
    </location>
    <ligand>
        <name>heme</name>
        <dbReference type="ChEBI" id="CHEBI:30413"/>
    </ligand>
    <ligandPart>
        <name>Fe</name>
        <dbReference type="ChEBI" id="CHEBI:18248"/>
    </ligandPart>
</feature>
<dbReference type="InterPro" id="IPR036396">
    <property type="entry name" value="Cyt_P450_sf"/>
</dbReference>
<protein>
    <submittedName>
        <fullName evidence="11">Cytochrome P450</fullName>
    </submittedName>
</protein>
<dbReference type="InterPro" id="IPR001128">
    <property type="entry name" value="Cyt_P450"/>
</dbReference>
<gene>
    <name evidence="11" type="ORF">CALCODRAFT_432517</name>
</gene>
<evidence type="ECO:0000256" key="3">
    <source>
        <dbReference type="ARBA" id="ARBA00010617"/>
    </source>
</evidence>
<keyword evidence="8 10" id="KW-0503">Monooxygenase</keyword>
<dbReference type="AlphaFoldDB" id="A0A165GUI2"/>
<dbReference type="CDD" id="cd11065">
    <property type="entry name" value="CYP64-like"/>
    <property type="match status" value="1"/>
</dbReference>
<evidence type="ECO:0000256" key="2">
    <source>
        <dbReference type="ARBA" id="ARBA00005179"/>
    </source>
</evidence>
<dbReference type="GO" id="GO:0005506">
    <property type="term" value="F:iron ion binding"/>
    <property type="evidence" value="ECO:0007669"/>
    <property type="project" value="InterPro"/>
</dbReference>
<dbReference type="OrthoDB" id="2789670at2759"/>
<comment type="pathway">
    <text evidence="2">Secondary metabolite biosynthesis.</text>
</comment>
<keyword evidence="4 9" id="KW-0349">Heme</keyword>
<keyword evidence="6 10" id="KW-0560">Oxidoreductase</keyword>
<dbReference type="EMBL" id="KV423950">
    <property type="protein sequence ID" value="KZT58493.1"/>
    <property type="molecule type" value="Genomic_DNA"/>
</dbReference>
<dbReference type="PRINTS" id="PR00463">
    <property type="entry name" value="EP450I"/>
</dbReference>
<evidence type="ECO:0000313" key="11">
    <source>
        <dbReference type="EMBL" id="KZT58493.1"/>
    </source>
</evidence>
<evidence type="ECO:0000313" key="12">
    <source>
        <dbReference type="Proteomes" id="UP000076842"/>
    </source>
</evidence>
<evidence type="ECO:0000256" key="4">
    <source>
        <dbReference type="ARBA" id="ARBA00022617"/>
    </source>
</evidence>
<dbReference type="InterPro" id="IPR050364">
    <property type="entry name" value="Cytochrome_P450_fung"/>
</dbReference>
<dbReference type="SUPFAM" id="SSF48264">
    <property type="entry name" value="Cytochrome P450"/>
    <property type="match status" value="1"/>
</dbReference>
<dbReference type="InterPro" id="IPR002401">
    <property type="entry name" value="Cyt_P450_E_grp-I"/>
</dbReference>
<dbReference type="Proteomes" id="UP000076842">
    <property type="component" value="Unassembled WGS sequence"/>
</dbReference>
<evidence type="ECO:0000256" key="8">
    <source>
        <dbReference type="ARBA" id="ARBA00023033"/>
    </source>
</evidence>
<evidence type="ECO:0000256" key="1">
    <source>
        <dbReference type="ARBA" id="ARBA00001971"/>
    </source>
</evidence>
<reference evidence="11 12" key="1">
    <citation type="journal article" date="2016" name="Mol. Biol. Evol.">
        <title>Comparative Genomics of Early-Diverging Mushroom-Forming Fungi Provides Insights into the Origins of Lignocellulose Decay Capabilities.</title>
        <authorList>
            <person name="Nagy L.G."/>
            <person name="Riley R."/>
            <person name="Tritt A."/>
            <person name="Adam C."/>
            <person name="Daum C."/>
            <person name="Floudas D."/>
            <person name="Sun H."/>
            <person name="Yadav J.S."/>
            <person name="Pangilinan J."/>
            <person name="Larsson K.H."/>
            <person name="Matsuura K."/>
            <person name="Barry K."/>
            <person name="Labutti K."/>
            <person name="Kuo R."/>
            <person name="Ohm R.A."/>
            <person name="Bhattacharya S.S."/>
            <person name="Shirouzu T."/>
            <person name="Yoshinaga Y."/>
            <person name="Martin F.M."/>
            <person name="Grigoriev I.V."/>
            <person name="Hibbett D.S."/>
        </authorList>
    </citation>
    <scope>NUCLEOTIDE SEQUENCE [LARGE SCALE GENOMIC DNA]</scope>
    <source>
        <strain evidence="11 12">HHB12733</strain>
    </source>
</reference>
<accession>A0A165GUI2</accession>
<evidence type="ECO:0000256" key="7">
    <source>
        <dbReference type="ARBA" id="ARBA00023004"/>
    </source>
</evidence>
<keyword evidence="12" id="KW-1185">Reference proteome</keyword>
<dbReference type="GO" id="GO:0004497">
    <property type="term" value="F:monooxygenase activity"/>
    <property type="evidence" value="ECO:0007669"/>
    <property type="project" value="UniProtKB-KW"/>
</dbReference>